<feature type="region of interest" description="Disordered" evidence="1">
    <location>
        <begin position="290"/>
        <end position="324"/>
    </location>
</feature>
<evidence type="ECO:0000313" key="3">
    <source>
        <dbReference type="Proteomes" id="UP001165121"/>
    </source>
</evidence>
<dbReference type="Proteomes" id="UP001165121">
    <property type="component" value="Unassembled WGS sequence"/>
</dbReference>
<dbReference type="OrthoDB" id="126583at2759"/>
<sequence>MDAPAAPQASNGGASLALGLEQEQVQLSRSGGDRNWSARIRASIARLMEIEGHCLGHESYVKAAEKRKAREAEQAFQDRVDRLEAATKAAHKEHLDRLRDGFSASTAKKMRLTWNESLPPAVATSASRQHTNEQEALDTLAVAAVAGDIHENQFALTSEPASVKAKKPKRSSQREKTQPLDEAGRSVSTYGFAVSASATVSNPVQVHDPTLAKAIGKLSSKLSELLGQLEATSDSAVDETIIAVAAKIALEATEMRRCEQLALTRMVEIEEHRQLIMQGLLEYAKRKEQWEMDERESKSGGGVASNSQDNPSLTQDAKDANEKE</sequence>
<proteinExistence type="predicted"/>
<evidence type="ECO:0000313" key="2">
    <source>
        <dbReference type="EMBL" id="GMF57628.1"/>
    </source>
</evidence>
<feature type="compositionally biased region" description="Basic and acidic residues" evidence="1">
    <location>
        <begin position="172"/>
        <end position="184"/>
    </location>
</feature>
<dbReference type="AlphaFoldDB" id="A0A9W7D692"/>
<organism evidence="2 3">
    <name type="scientific">Phytophthora fragariaefolia</name>
    <dbReference type="NCBI Taxonomy" id="1490495"/>
    <lineage>
        <taxon>Eukaryota</taxon>
        <taxon>Sar</taxon>
        <taxon>Stramenopiles</taxon>
        <taxon>Oomycota</taxon>
        <taxon>Peronosporomycetes</taxon>
        <taxon>Peronosporales</taxon>
        <taxon>Peronosporaceae</taxon>
        <taxon>Phytophthora</taxon>
    </lineage>
</organism>
<gene>
    <name evidence="2" type="ORF">Pfra01_002462800</name>
</gene>
<feature type="region of interest" description="Disordered" evidence="1">
    <location>
        <begin position="156"/>
        <end position="184"/>
    </location>
</feature>
<dbReference type="EMBL" id="BSXT01004378">
    <property type="protein sequence ID" value="GMF57628.1"/>
    <property type="molecule type" value="Genomic_DNA"/>
</dbReference>
<feature type="compositionally biased region" description="Polar residues" evidence="1">
    <location>
        <begin position="304"/>
        <end position="315"/>
    </location>
</feature>
<reference evidence="2" key="1">
    <citation type="submission" date="2023-04" db="EMBL/GenBank/DDBJ databases">
        <title>Phytophthora fragariaefolia NBRC 109709.</title>
        <authorList>
            <person name="Ichikawa N."/>
            <person name="Sato H."/>
            <person name="Tonouchi N."/>
        </authorList>
    </citation>
    <scope>NUCLEOTIDE SEQUENCE</scope>
    <source>
        <strain evidence="2">NBRC 109709</strain>
    </source>
</reference>
<evidence type="ECO:0000256" key="1">
    <source>
        <dbReference type="SAM" id="MobiDB-lite"/>
    </source>
</evidence>
<accession>A0A9W7D692</accession>
<protein>
    <submittedName>
        <fullName evidence="2">Unnamed protein product</fullName>
    </submittedName>
</protein>
<name>A0A9W7D692_9STRA</name>
<keyword evidence="3" id="KW-1185">Reference proteome</keyword>
<comment type="caution">
    <text evidence="2">The sequence shown here is derived from an EMBL/GenBank/DDBJ whole genome shotgun (WGS) entry which is preliminary data.</text>
</comment>